<dbReference type="AlphaFoldDB" id="A0A430AHR8"/>
<keyword evidence="2" id="KW-1185">Reference proteome</keyword>
<accession>A0A430AHR8</accession>
<dbReference type="EMBL" id="NGJZ01000002">
    <property type="protein sequence ID" value="RSU07394.1"/>
    <property type="molecule type" value="Genomic_DNA"/>
</dbReference>
<dbReference type="OrthoDB" id="2156448at2"/>
<comment type="caution">
    <text evidence="1">The sequence shown here is derived from an EMBL/GenBank/DDBJ whole genome shotgun (WGS) entry which is preliminary data.</text>
</comment>
<proteinExistence type="predicted"/>
<evidence type="ECO:0000313" key="2">
    <source>
        <dbReference type="Proteomes" id="UP000288669"/>
    </source>
</evidence>
<organism evidence="1 2">
    <name type="scientific">Vagococcus entomophilus</name>
    <dbReference type="NCBI Taxonomy" id="1160095"/>
    <lineage>
        <taxon>Bacteria</taxon>
        <taxon>Bacillati</taxon>
        <taxon>Bacillota</taxon>
        <taxon>Bacilli</taxon>
        <taxon>Lactobacillales</taxon>
        <taxon>Enterococcaceae</taxon>
        <taxon>Vagococcus</taxon>
    </lineage>
</organism>
<gene>
    <name evidence="1" type="ORF">CBF30_09100</name>
</gene>
<name>A0A430AHR8_9ENTE</name>
<evidence type="ECO:0000313" key="1">
    <source>
        <dbReference type="EMBL" id="RSU07394.1"/>
    </source>
</evidence>
<protein>
    <submittedName>
        <fullName evidence="1">Uncharacterized protein</fullName>
    </submittedName>
</protein>
<reference evidence="1 2" key="1">
    <citation type="submission" date="2017-05" db="EMBL/GenBank/DDBJ databases">
        <title>Vagococcus spp. assemblies.</title>
        <authorList>
            <person name="Gulvik C.A."/>
        </authorList>
    </citation>
    <scope>NUCLEOTIDE SEQUENCE [LARGE SCALE GENOMIC DNA]</scope>
    <source>
        <strain evidence="1 2">DSM 24756</strain>
    </source>
</reference>
<sequence length="126" mass="14153">MGKQKVAGTIMLNGEDGSKYFLVEKKASSFTFFQTETKNGLTSLACILEEIKQNVPVDTKLLDLVDLTSVTYEGIKVPLFVFELDEEKAKKIELDSMFSWEPPETLRNVLKSLEVSGVPIFSQNQE</sequence>
<dbReference type="RefSeq" id="WP_126825496.1">
    <property type="nucleotide sequence ID" value="NZ_JBHLWU010000002.1"/>
</dbReference>
<dbReference type="Proteomes" id="UP000288669">
    <property type="component" value="Unassembled WGS sequence"/>
</dbReference>